<feature type="signal peptide" evidence="1">
    <location>
        <begin position="1"/>
        <end position="23"/>
    </location>
</feature>
<feature type="chain" id="PRO_5011986282" evidence="1">
    <location>
        <begin position="24"/>
        <end position="87"/>
    </location>
</feature>
<sequence length="87" mass="9306">MFSTKICMALFLVAVMIIQQTEAASQHCTWHGTAPVCMPSCPSDKRSVMETACGKNKLACCITGKKKLCCPKSMGNIDPNLAAAMAH</sequence>
<reference evidence="3" key="1">
    <citation type="submission" date="2017-01" db="EMBL/GenBank/DDBJ databases">
        <title>Comparative genomics of anhydrobiosis in the tardigrade Hypsibius dujardini.</title>
        <authorList>
            <person name="Yoshida Y."/>
            <person name="Koutsovoulos G."/>
            <person name="Laetsch D."/>
            <person name="Stevens L."/>
            <person name="Kumar S."/>
            <person name="Horikawa D."/>
            <person name="Ishino K."/>
            <person name="Komine S."/>
            <person name="Tomita M."/>
            <person name="Blaxter M."/>
            <person name="Arakawa K."/>
        </authorList>
    </citation>
    <scope>NUCLEOTIDE SEQUENCE [LARGE SCALE GENOMIC DNA]</scope>
    <source>
        <strain evidence="3">Z151</strain>
    </source>
</reference>
<evidence type="ECO:0000256" key="1">
    <source>
        <dbReference type="SAM" id="SignalP"/>
    </source>
</evidence>
<keyword evidence="3" id="KW-1185">Reference proteome</keyword>
<dbReference type="OrthoDB" id="6378219at2759"/>
<dbReference type="AlphaFoldDB" id="A0A1W0WCA9"/>
<keyword evidence="1" id="KW-0732">Signal</keyword>
<dbReference type="Proteomes" id="UP000192578">
    <property type="component" value="Unassembled WGS sequence"/>
</dbReference>
<evidence type="ECO:0000313" key="2">
    <source>
        <dbReference type="EMBL" id="OQV12844.1"/>
    </source>
</evidence>
<evidence type="ECO:0000313" key="3">
    <source>
        <dbReference type="Proteomes" id="UP000192578"/>
    </source>
</evidence>
<gene>
    <name evidence="2" type="ORF">BV898_12865</name>
</gene>
<accession>A0A1W0WCA9</accession>
<dbReference type="EMBL" id="MTYJ01000135">
    <property type="protein sequence ID" value="OQV12844.1"/>
    <property type="molecule type" value="Genomic_DNA"/>
</dbReference>
<comment type="caution">
    <text evidence="2">The sequence shown here is derived from an EMBL/GenBank/DDBJ whole genome shotgun (WGS) entry which is preliminary data.</text>
</comment>
<organism evidence="2 3">
    <name type="scientific">Hypsibius exemplaris</name>
    <name type="common">Freshwater tardigrade</name>
    <dbReference type="NCBI Taxonomy" id="2072580"/>
    <lineage>
        <taxon>Eukaryota</taxon>
        <taxon>Metazoa</taxon>
        <taxon>Ecdysozoa</taxon>
        <taxon>Tardigrada</taxon>
        <taxon>Eutardigrada</taxon>
        <taxon>Parachela</taxon>
        <taxon>Hypsibioidea</taxon>
        <taxon>Hypsibiidae</taxon>
        <taxon>Hypsibius</taxon>
    </lineage>
</organism>
<proteinExistence type="predicted"/>
<name>A0A1W0WCA9_HYPEX</name>
<protein>
    <submittedName>
        <fullName evidence="2">Uncharacterized protein</fullName>
    </submittedName>
</protein>